<evidence type="ECO:0000313" key="2">
    <source>
        <dbReference type="Proteomes" id="UP001501411"/>
    </source>
</evidence>
<comment type="caution">
    <text evidence="1">The sequence shown here is derived from an EMBL/GenBank/DDBJ whole genome shotgun (WGS) entry which is preliminary data.</text>
</comment>
<protein>
    <recommendedName>
        <fullName evidence="3">DUF1905 domain-containing protein</fullName>
    </recommendedName>
</protein>
<name>A0ABP9BD39_9SPHI</name>
<keyword evidence="2" id="KW-1185">Reference proteome</keyword>
<dbReference type="Proteomes" id="UP001501411">
    <property type="component" value="Unassembled WGS sequence"/>
</dbReference>
<organism evidence="1 2">
    <name type="scientific">Olivibacter ginsenosidimutans</name>
    <dbReference type="NCBI Taxonomy" id="1176537"/>
    <lineage>
        <taxon>Bacteria</taxon>
        <taxon>Pseudomonadati</taxon>
        <taxon>Bacteroidota</taxon>
        <taxon>Sphingobacteriia</taxon>
        <taxon>Sphingobacteriales</taxon>
        <taxon>Sphingobacteriaceae</taxon>
        <taxon>Olivibacter</taxon>
    </lineage>
</organism>
<gene>
    <name evidence="1" type="ORF">GCM10023231_22620</name>
</gene>
<evidence type="ECO:0008006" key="3">
    <source>
        <dbReference type="Google" id="ProtNLM"/>
    </source>
</evidence>
<dbReference type="EMBL" id="BAABIQ010000034">
    <property type="protein sequence ID" value="GAA4793767.1"/>
    <property type="molecule type" value="Genomic_DNA"/>
</dbReference>
<dbReference type="Pfam" id="PF13376">
    <property type="entry name" value="OmdA"/>
    <property type="match status" value="1"/>
</dbReference>
<reference evidence="2" key="1">
    <citation type="journal article" date="2019" name="Int. J. Syst. Evol. Microbiol.">
        <title>The Global Catalogue of Microorganisms (GCM) 10K type strain sequencing project: providing services to taxonomists for standard genome sequencing and annotation.</title>
        <authorList>
            <consortium name="The Broad Institute Genomics Platform"/>
            <consortium name="The Broad Institute Genome Sequencing Center for Infectious Disease"/>
            <person name="Wu L."/>
            <person name="Ma J."/>
        </authorList>
    </citation>
    <scope>NUCLEOTIDE SEQUENCE [LARGE SCALE GENOMIC DNA]</scope>
    <source>
        <strain evidence="2">JCM 18200</strain>
    </source>
</reference>
<dbReference type="InterPro" id="IPR037079">
    <property type="entry name" value="AF2212/PG0164-like_sf"/>
</dbReference>
<sequence>MLTFEAEILKFGNKGEKSGWSYIEINQHLAEQLKPGFRKSFRVQGRIDHLPIQGLSLTPMGEGHFILALKAALRRALKKEEGDLVQVMLEEDVGFKINLPEDLEICLSEDPIWLERFLAFPKSHQNYFINWINQAKTEPTRTKRIALTLEAMEKQLDFGAMRRMDKARRNA</sequence>
<dbReference type="SUPFAM" id="SSF141694">
    <property type="entry name" value="AF2212/PG0164-like"/>
    <property type="match status" value="1"/>
</dbReference>
<dbReference type="Gene3D" id="2.40.30.100">
    <property type="entry name" value="AF2212/PG0164-like"/>
    <property type="match status" value="1"/>
</dbReference>
<dbReference type="RefSeq" id="WP_345231893.1">
    <property type="nucleotide sequence ID" value="NZ_BAABIQ010000034.1"/>
</dbReference>
<dbReference type="InterPro" id="IPR015018">
    <property type="entry name" value="DUF1905"/>
</dbReference>
<dbReference type="Pfam" id="PF08922">
    <property type="entry name" value="DUF1905"/>
    <property type="match status" value="1"/>
</dbReference>
<evidence type="ECO:0000313" key="1">
    <source>
        <dbReference type="EMBL" id="GAA4793767.1"/>
    </source>
</evidence>
<accession>A0ABP9BD39</accession>
<proteinExistence type="predicted"/>